<feature type="binding site" evidence="10">
    <location>
        <position position="1869"/>
    </location>
    <ligand>
        <name>a divalent metal cation</name>
        <dbReference type="ChEBI" id="CHEBI:60240"/>
        <label>2</label>
        <note>catalytic</note>
    </ligand>
</feature>
<dbReference type="InterPro" id="IPR036291">
    <property type="entry name" value="NAD(P)-bd_dom_sf"/>
</dbReference>
<dbReference type="CDD" id="cd08284">
    <property type="entry name" value="FDH_like_2"/>
    <property type="match status" value="1"/>
</dbReference>
<comment type="cofactor">
    <cofactor evidence="2">
        <name>Mn(2+)</name>
        <dbReference type="ChEBI" id="CHEBI:29035"/>
    </cofactor>
</comment>
<dbReference type="Gene3D" id="3.90.230.10">
    <property type="entry name" value="Creatinase/methionine aminopeptidase superfamily"/>
    <property type="match status" value="1"/>
</dbReference>
<feature type="compositionally biased region" description="Low complexity" evidence="13">
    <location>
        <begin position="309"/>
        <end position="319"/>
    </location>
</feature>
<feature type="compositionally biased region" description="Basic residues" evidence="13">
    <location>
        <begin position="1599"/>
        <end position="1613"/>
    </location>
</feature>
<dbReference type="Gene3D" id="3.90.180.10">
    <property type="entry name" value="Medium-chain alcohol dehydrogenases, catalytic domain"/>
    <property type="match status" value="1"/>
</dbReference>
<evidence type="ECO:0000256" key="12">
    <source>
        <dbReference type="RuleBase" id="RU361277"/>
    </source>
</evidence>
<keyword evidence="16" id="KW-1185">Reference proteome</keyword>
<name>A0ABY2GQ88_9HYPO</name>
<dbReference type="Gene3D" id="1.10.10.10">
    <property type="entry name" value="Winged helix-like DNA-binding domain superfamily/Winged helix DNA-binding domain"/>
    <property type="match status" value="1"/>
</dbReference>
<feature type="compositionally biased region" description="Low complexity" evidence="13">
    <location>
        <begin position="1119"/>
        <end position="1131"/>
    </location>
</feature>
<feature type="binding site" evidence="10">
    <location>
        <position position="1836"/>
    </location>
    <ligand>
        <name>a divalent metal cation</name>
        <dbReference type="ChEBI" id="CHEBI:60240"/>
        <label>2</label>
        <note>catalytic</note>
    </ligand>
</feature>
<feature type="binding site" evidence="10">
    <location>
        <position position="1964"/>
    </location>
    <ligand>
        <name>a divalent metal cation</name>
        <dbReference type="ChEBI" id="CHEBI:60240"/>
        <label>1</label>
    </ligand>
</feature>
<evidence type="ECO:0000256" key="13">
    <source>
        <dbReference type="SAM" id="MobiDB-lite"/>
    </source>
</evidence>
<dbReference type="SUPFAM" id="SSF55920">
    <property type="entry name" value="Creatinase/aminopeptidase"/>
    <property type="match status" value="1"/>
</dbReference>
<comment type="catalytic activity">
    <reaction evidence="1 10 11">
        <text>Release of N-terminal amino acids, preferentially methionine, from peptides and arylamides.</text>
        <dbReference type="EC" id="3.4.11.18"/>
    </reaction>
</comment>
<dbReference type="SUPFAM" id="SSF50129">
    <property type="entry name" value="GroES-like"/>
    <property type="match status" value="1"/>
</dbReference>
<evidence type="ECO:0000256" key="4">
    <source>
        <dbReference type="ARBA" id="ARBA00022438"/>
    </source>
</evidence>
<keyword evidence="8 10" id="KW-0378">Hydrolase</keyword>
<evidence type="ECO:0000256" key="2">
    <source>
        <dbReference type="ARBA" id="ARBA00001936"/>
    </source>
</evidence>
<feature type="compositionally biased region" description="Polar residues" evidence="13">
    <location>
        <begin position="1102"/>
        <end position="1118"/>
    </location>
</feature>
<feature type="compositionally biased region" description="Pro residues" evidence="13">
    <location>
        <begin position="269"/>
        <end position="280"/>
    </location>
</feature>
<comment type="similarity">
    <text evidence="10">Belongs to the peptidase M24A family. Methionine aminopeptidase eukaryotic type 2 subfamily.</text>
</comment>
<evidence type="ECO:0000313" key="16">
    <source>
        <dbReference type="Proteomes" id="UP001642720"/>
    </source>
</evidence>
<keyword evidence="7 10" id="KW-0479">Metal-binding</keyword>
<keyword evidence="4 10" id="KW-0031">Aminopeptidase</keyword>
<protein>
    <recommendedName>
        <fullName evidence="10">Methionine aminopeptidase 2</fullName>
        <shortName evidence="10">MAP 2</shortName>
        <shortName evidence="10">MetAP 2</shortName>
        <ecNumber evidence="10">3.4.11.18</ecNumber>
    </recommendedName>
    <alternativeName>
        <fullName evidence="10">Peptidase M</fullName>
    </alternativeName>
</protein>
<dbReference type="InterPro" id="IPR036390">
    <property type="entry name" value="WH_DNA-bd_sf"/>
</dbReference>
<evidence type="ECO:0000256" key="9">
    <source>
        <dbReference type="ARBA" id="ARBA00023002"/>
    </source>
</evidence>
<feature type="compositionally biased region" description="Polar residues" evidence="13">
    <location>
        <begin position="359"/>
        <end position="378"/>
    </location>
</feature>
<reference evidence="15 16" key="1">
    <citation type="submission" date="2018-01" db="EMBL/GenBank/DDBJ databases">
        <title>Genome characterization of the sugarcane-associated fungus Trichoderma ghanense CCMA-1212 and their application in lignocelulose bioconversion.</title>
        <authorList>
            <person name="Steindorff A.S."/>
            <person name="Mendes T.D."/>
            <person name="Vilela E.S.D."/>
            <person name="Rodrigues D.S."/>
            <person name="Formighieri E.F."/>
            <person name="Melo I.S."/>
            <person name="Favaro L.C.L."/>
        </authorList>
    </citation>
    <scope>NUCLEOTIDE SEQUENCE [LARGE SCALE GENOMIC DNA]</scope>
    <source>
        <strain evidence="15 16">CCMA-1212</strain>
    </source>
</reference>
<dbReference type="InterPro" id="IPR036005">
    <property type="entry name" value="Creatinase/aminopeptidase-like"/>
</dbReference>
<gene>
    <name evidence="15" type="ORF">CCMA1212_010485</name>
</gene>
<feature type="compositionally biased region" description="Pro residues" evidence="13">
    <location>
        <begin position="101"/>
        <end position="139"/>
    </location>
</feature>
<feature type="region of interest" description="Disordered" evidence="13">
    <location>
        <begin position="1097"/>
        <end position="1134"/>
    </location>
</feature>
<feature type="compositionally biased region" description="Low complexity" evidence="13">
    <location>
        <begin position="205"/>
        <end position="240"/>
    </location>
</feature>
<feature type="region of interest" description="Disordered" evidence="13">
    <location>
        <begin position="1559"/>
        <end position="1618"/>
    </location>
</feature>
<feature type="domain" description="Enoyl reductase (ER)" evidence="14">
    <location>
        <begin position="1146"/>
        <end position="1485"/>
    </location>
</feature>
<dbReference type="InterPro" id="IPR000994">
    <property type="entry name" value="Pept_M24"/>
</dbReference>
<feature type="compositionally biased region" description="Pro residues" evidence="13">
    <location>
        <begin position="67"/>
        <end position="78"/>
    </location>
</feature>
<dbReference type="GO" id="GO:0004177">
    <property type="term" value="F:aminopeptidase activity"/>
    <property type="evidence" value="ECO:0007669"/>
    <property type="project" value="UniProtKB-KW"/>
</dbReference>
<sequence>MSGYHQPPPLPPRGTSGTESVHPPTPPAQTYGGNAQYPYGTVSPHQQTSYGHPAALSYQNMAAATPYYPPPPGPPPPGHTGYLYAPASTAPGSVTPASQYYPPPQSQSQAYPPPPPAQSPSSTYPPPPPSPSHSYPSPPVQSQSQSYPPPPPLPARPLVQQSPNNYTPHPPYNPAESPHNQALHTQYIPQPASYYNSPPPPAPYMPASHAPAPIAPAQSSAYLSPPSASSLPPSLTAVSPQQPAPLGHHTPYRTVQSPAQQQPAYVVSPVPPPVPPPSTRPPIQNTANNYYPPPPITAGVQTPAPIPAPGAGAAGAQIGYPEERPPSEEQNTQHQVSRRPVAAPNAHQTVPAAEPTPTSPLTSPIFPSQPAHTSSVEITNNAVTPAPPPPPEVRQPTTTQSQDPMASLYTQMNKLSMGTVSPNTAPQPSLRVLDGDAPRPPPHIRASGAPLEVITYCPEARAVDYSLYWYRLPDNPDFLICTKCHADHIRSTPLASKFEKIKRPDNFYSSCGFWFPRVKEVIWPESVRTGNLDALRAFMKKRLNVKTCKGRDPTPSSDGIKWFGMTGSEVKGFVSCEACYEDRIVGTAFESRFSPYREQPTSEKWSCDLAVPYISRAIAKLAKRNDWAAFVAEAARRLSLPKCEGQEIQSNHCTWYMPRQKIENMRACEACYLDRAGMTRFENEFEKYDMGTGFDAFFEHMTTLWSCKLCDSKYLNLVWAIENAIDQRNFSVFASSAEVACRLPPCTAHGIVRGNWWTIQGGCDNFDVCESCYASIVMTCGVSQFFEPAKRHPEATLVCDFCVASPRFRQYLRKFAQSLDQGVFSYYMDYVRTFASVPVCPGLNTVEKGNWWGYPNALFCQDCYLSFVVDTKLGSAVTIKNGYDERAQICQIWSSRMRTMWLQVCDAGPPGSPESDAKLAEFVEFGAKRLKIYTQTVPQMKFIRDMKRLKMQNAMHQGLLSVMYNGMDGLASVSGAVDGNLHGNSQLGWYATEQGAQGAQMFNNMQAGFANANRMDEWMQIFQLEMIWKEVELVLGVAQLTTPDTGGAPRPPSDSSLPPRDAASAFSISRPTLGSGCVSLVPASSPMMEGLERAEGGLWGNDATSRPILTSAPPGTSITASSSQQPPATASKMSLPQTMKAVVFDGPRSISVQERPVPQIKDDEDIIVKVSATALCGSELHVYRGHQPSEAGFIMGHEFTGTVVAAGPAVQSVAVGDKVVAPFTASCGKCFFCLNDATARCEKSMLFGSTKLDGGQAEYVRIPMTDGTVSKAPQSISDEALILMADIFPTGFFGVKSALNLAPPTLNVQESTMVVIGCGPVGLCAIVAAAELKPKHLFAIDSVDSRLEQAQQLGAEPLNFAKDKEGMLSRILEVTDGRGADLVVEAVGLSPALRTAFDILRPFGVISSIGVHNAEIPWSGSEAYGKNLRLQMGRCPVRSIFSEALVLLEKKQHLLGFMFENIMPLHQAVQGYALFDEMKVQKVIFKPKDKRITRTPRPSDYIPKAEPSYIFKDAEATLGHSRTRNAQRTTFIRKMAAKTPNNEHKVLNVQTSGKVANAAGANGAAKANTAEQSGDDSDDDPDQHITEVAAAAGEGGDAKKRKNRKKKNKKKKGLVQTEPPSILVSRLFPMGNYPKGEEVEYKNDNLFRTTDEEKRHLENLNSDFLSDYRQAAEAHRQVRQWAQRNIKPGQTLTEIANGIEDSVRRLLGHDGLTEGGSIIAGMGFPTGLNIDEIAAHYSPNAGDRVVLQQNNVMKIDIGVHVNGRIVDSAFTVAFDPMYDNLIAAVKDATNTGVREAGIDVRLGELGGYIQEAMESYECEINGTTYPIKSIRNIGGHTILPYRIHGTKSIPAVKSDDMTKMEEGDIFAIETFGSTGNGWVYDQGDVSHYALRADAPKVDLRLSSAKSLLNVIKKNFHTIPFCRRYLDRIGQEKYLLGLNTLVKSGIVEAYPPLVDKKGSYTAQFEHASTIDSVRLLLDY</sequence>
<dbReference type="CDD" id="cd01088">
    <property type="entry name" value="MetAP2"/>
    <property type="match status" value="1"/>
</dbReference>
<comment type="cofactor">
    <cofactor evidence="10">
        <name>Co(2+)</name>
        <dbReference type="ChEBI" id="CHEBI:48828"/>
    </cofactor>
    <cofactor evidence="10">
        <name>Zn(2+)</name>
        <dbReference type="ChEBI" id="CHEBI:29105"/>
    </cofactor>
    <cofactor evidence="10">
        <name>Mn(2+)</name>
        <dbReference type="ChEBI" id="CHEBI:29035"/>
    </cofactor>
    <cofactor evidence="10">
        <name>Fe(2+)</name>
        <dbReference type="ChEBI" id="CHEBI:29033"/>
    </cofactor>
    <text evidence="10">Binds 2 divalent metal cations per subunit. Has a high-affinity and a low affinity metal-binding site. The true nature of the physiological cofactor is under debate. The enzyme is active with cobalt, zinc, manganese or divalent iron ions. Most likely, methionine aminopeptidases function as mononuclear Fe(2+)-metalloproteases under physiological conditions, and the catalytically relevant metal-binding site has been assigned to the histidine-containing high-affinity site.</text>
</comment>
<dbReference type="SUPFAM" id="SSF46785">
    <property type="entry name" value="Winged helix' DNA-binding domain"/>
    <property type="match status" value="1"/>
</dbReference>
<dbReference type="PANTHER" id="PTHR45777:SF2">
    <property type="entry name" value="METHIONINE AMINOPEPTIDASE 2"/>
    <property type="match status" value="1"/>
</dbReference>
<feature type="binding site" evidence="10">
    <location>
        <position position="1767"/>
    </location>
    <ligand>
        <name>a divalent metal cation</name>
        <dbReference type="ChEBI" id="CHEBI:60240"/>
        <label>2</label>
        <note>catalytic</note>
    </ligand>
</feature>
<dbReference type="SUPFAM" id="SSF51735">
    <property type="entry name" value="NAD(P)-binding Rossmann-fold domains"/>
    <property type="match status" value="1"/>
</dbReference>
<dbReference type="NCBIfam" id="TIGR00501">
    <property type="entry name" value="met_pdase_II"/>
    <property type="match status" value="1"/>
</dbReference>
<dbReference type="GeneID" id="300581978"/>
<dbReference type="InterPro" id="IPR001714">
    <property type="entry name" value="Pept_M24_MAP"/>
</dbReference>
<dbReference type="InterPro" id="IPR002468">
    <property type="entry name" value="Pept_M24A_MAP2"/>
</dbReference>
<evidence type="ECO:0000259" key="14">
    <source>
        <dbReference type="SMART" id="SM00829"/>
    </source>
</evidence>
<evidence type="ECO:0000256" key="7">
    <source>
        <dbReference type="ARBA" id="ARBA00022723"/>
    </source>
</evidence>
<dbReference type="RefSeq" id="XP_073553977.1">
    <property type="nucleotide sequence ID" value="XM_073707528.1"/>
</dbReference>
<dbReference type="Pfam" id="PF00557">
    <property type="entry name" value="Peptidase_M24"/>
    <property type="match status" value="1"/>
</dbReference>
<evidence type="ECO:0000256" key="10">
    <source>
        <dbReference type="HAMAP-Rule" id="MF_03175"/>
    </source>
</evidence>
<dbReference type="InterPro" id="IPR036388">
    <property type="entry name" value="WH-like_DNA-bd_sf"/>
</dbReference>
<evidence type="ECO:0000256" key="8">
    <source>
        <dbReference type="ARBA" id="ARBA00022801"/>
    </source>
</evidence>
<keyword evidence="5 10" id="KW-0963">Cytoplasm</keyword>
<organism evidence="15 16">
    <name type="scientific">Trichoderma ghanense</name>
    <dbReference type="NCBI Taxonomy" id="65468"/>
    <lineage>
        <taxon>Eukaryota</taxon>
        <taxon>Fungi</taxon>
        <taxon>Dikarya</taxon>
        <taxon>Ascomycota</taxon>
        <taxon>Pezizomycotina</taxon>
        <taxon>Sordariomycetes</taxon>
        <taxon>Hypocreomycetidae</taxon>
        <taxon>Hypocreales</taxon>
        <taxon>Hypocreaceae</taxon>
        <taxon>Trichoderma</taxon>
    </lineage>
</organism>
<dbReference type="InterPro" id="IPR020843">
    <property type="entry name" value="ER"/>
</dbReference>
<feature type="compositionally biased region" description="Low complexity" evidence="13">
    <location>
        <begin position="258"/>
        <end position="268"/>
    </location>
</feature>
<feature type="binding site" evidence="10">
    <location>
        <position position="1756"/>
    </location>
    <ligand>
        <name>a divalent metal cation</name>
        <dbReference type="ChEBI" id="CHEBI:60240"/>
        <label>1</label>
    </ligand>
</feature>
<dbReference type="InterPro" id="IPR013149">
    <property type="entry name" value="ADH-like_C"/>
</dbReference>
<dbReference type="InterPro" id="IPR011032">
    <property type="entry name" value="GroES-like_sf"/>
</dbReference>
<evidence type="ECO:0000256" key="3">
    <source>
        <dbReference type="ARBA" id="ARBA00001954"/>
    </source>
</evidence>
<dbReference type="InterPro" id="IPR050247">
    <property type="entry name" value="Met_Aminopeptidase_Type2"/>
</dbReference>
<evidence type="ECO:0000256" key="1">
    <source>
        <dbReference type="ARBA" id="ARBA00000294"/>
    </source>
</evidence>
<dbReference type="InterPro" id="IPR002328">
    <property type="entry name" value="ADH_Zn_CS"/>
</dbReference>
<feature type="compositionally biased region" description="Pro residues" evidence="13">
    <location>
        <begin position="1"/>
        <end position="12"/>
    </location>
</feature>
<keyword evidence="9" id="KW-0560">Oxidoreductase</keyword>
<dbReference type="PROSITE" id="PS00059">
    <property type="entry name" value="ADH_ZINC"/>
    <property type="match status" value="1"/>
</dbReference>
<feature type="region of interest" description="Disordered" evidence="13">
    <location>
        <begin position="1"/>
        <end position="402"/>
    </location>
</feature>
<feature type="compositionally biased region" description="Low complexity" evidence="13">
    <location>
        <begin position="1559"/>
        <end position="1570"/>
    </location>
</feature>
<dbReference type="InterPro" id="IPR013154">
    <property type="entry name" value="ADH-like_N"/>
</dbReference>
<dbReference type="EMBL" id="PPTA01000027">
    <property type="protein sequence ID" value="TFA97775.1"/>
    <property type="molecule type" value="Genomic_DNA"/>
</dbReference>
<comment type="subcellular location">
    <subcellularLocation>
        <location evidence="10">Cytoplasm</location>
    </subcellularLocation>
</comment>
<dbReference type="Proteomes" id="UP001642720">
    <property type="component" value="Unassembled WGS sequence"/>
</dbReference>
<feature type="binding site" evidence="10">
    <location>
        <position position="1964"/>
    </location>
    <ligand>
        <name>a divalent metal cation</name>
        <dbReference type="ChEBI" id="CHEBI:60240"/>
        <label>2</label>
        <note>catalytic</note>
    </ligand>
</feature>
<dbReference type="Pfam" id="PF08240">
    <property type="entry name" value="ADH_N"/>
    <property type="match status" value="1"/>
</dbReference>
<proteinExistence type="inferred from homology"/>
<accession>A0ABY2GQ88</accession>
<feature type="compositionally biased region" description="Polar residues" evidence="13">
    <location>
        <begin position="417"/>
        <end position="427"/>
    </location>
</feature>
<keyword evidence="12" id="KW-0862">Zinc</keyword>
<keyword evidence="6 10" id="KW-0645">Protease</keyword>
<comment type="similarity">
    <text evidence="12">Belongs to the zinc-containing alcohol dehydrogenase family.</text>
</comment>
<dbReference type="Pfam" id="PF00107">
    <property type="entry name" value="ADH_zinc_N"/>
    <property type="match status" value="1"/>
</dbReference>
<dbReference type="EC" id="3.4.11.18" evidence="10"/>
<comment type="cofactor">
    <cofactor evidence="3">
        <name>Fe(2+)</name>
        <dbReference type="ChEBI" id="CHEBI:29033"/>
    </cofactor>
</comment>
<evidence type="ECO:0000313" key="15">
    <source>
        <dbReference type="EMBL" id="TFA97775.1"/>
    </source>
</evidence>
<feature type="binding site" evidence="10">
    <location>
        <position position="1844"/>
    </location>
    <ligand>
        <name>substrate</name>
    </ligand>
</feature>
<feature type="binding site" evidence="10">
    <location>
        <position position="1736"/>
    </location>
    <ligand>
        <name>substrate</name>
    </ligand>
</feature>
<feature type="region of interest" description="Disordered" evidence="13">
    <location>
        <begin position="1042"/>
        <end position="1068"/>
    </location>
</feature>
<dbReference type="Gene3D" id="3.40.50.720">
    <property type="entry name" value="NAD(P)-binding Rossmann-like Domain"/>
    <property type="match status" value="1"/>
</dbReference>
<dbReference type="SMART" id="SM00829">
    <property type="entry name" value="PKS_ER"/>
    <property type="match status" value="1"/>
</dbReference>
<feature type="compositionally biased region" description="Low complexity" evidence="13">
    <location>
        <begin position="1053"/>
        <end position="1065"/>
    </location>
</feature>
<comment type="caution">
    <text evidence="15">The sequence shown here is derived from an EMBL/GenBank/DDBJ whole genome shotgun (WGS) entry which is preliminary data.</text>
</comment>
<evidence type="ECO:0000256" key="11">
    <source>
        <dbReference type="RuleBase" id="RU003653"/>
    </source>
</evidence>
<feature type="binding site" evidence="10">
    <location>
        <position position="1767"/>
    </location>
    <ligand>
        <name>a divalent metal cation</name>
        <dbReference type="ChEBI" id="CHEBI:60240"/>
        <label>1</label>
    </ligand>
</feature>
<dbReference type="HAMAP" id="MF_03175">
    <property type="entry name" value="MetAP_2_euk"/>
    <property type="match status" value="1"/>
</dbReference>
<evidence type="ECO:0000256" key="5">
    <source>
        <dbReference type="ARBA" id="ARBA00022490"/>
    </source>
</evidence>
<comment type="function">
    <text evidence="10 11">Cotranslationally removes the N-terminal methionine from nascent proteins. The N-terminal methionine is often cleaved when the second residue in the primary sequence is small and uncharged (Met-Ala-, Cys, Gly, Pro, Ser, Thr, or Val).</text>
</comment>
<dbReference type="PRINTS" id="PR00599">
    <property type="entry name" value="MAPEPTIDASE"/>
</dbReference>
<comment type="cofactor">
    <cofactor evidence="12">
        <name>Zn(2+)</name>
        <dbReference type="ChEBI" id="CHEBI:29105"/>
    </cofactor>
</comment>
<evidence type="ECO:0000256" key="6">
    <source>
        <dbReference type="ARBA" id="ARBA00022670"/>
    </source>
</evidence>
<feature type="region of interest" description="Disordered" evidence="13">
    <location>
        <begin position="417"/>
        <end position="437"/>
    </location>
</feature>
<feature type="compositionally biased region" description="Polar residues" evidence="13">
    <location>
        <begin position="178"/>
        <end position="188"/>
    </location>
</feature>
<dbReference type="PANTHER" id="PTHR45777">
    <property type="entry name" value="METHIONINE AMINOPEPTIDASE 2"/>
    <property type="match status" value="1"/>
</dbReference>